<reference evidence="2" key="1">
    <citation type="submission" date="2020-05" db="EMBL/GenBank/DDBJ databases">
        <authorList>
            <person name="Chiriac C."/>
            <person name="Salcher M."/>
            <person name="Ghai R."/>
            <person name="Kavagutti S V."/>
        </authorList>
    </citation>
    <scope>NUCLEOTIDE SEQUENCE</scope>
</reference>
<accession>A0A6J7S5N3</accession>
<dbReference type="EMBL" id="CAESAO010000247">
    <property type="protein sequence ID" value="CAB4347649.1"/>
    <property type="molecule type" value="Genomic_DNA"/>
</dbReference>
<protein>
    <submittedName>
        <fullName evidence="2">Unannotated protein</fullName>
    </submittedName>
</protein>
<sequence length="232" mass="24221">MADARLTEIPLAFAATRNALHSVAEQIVSPARAAATGDEFSLVVTAGGFGTPALPGGGCVRVDGLELVVDGGDGEQKRAPLTTLRESAAAVDLPSEGLSDEALELDDAAAGLLAGAYVLADAVLRDFYGEALPVAAPTGNQLWPEHFDIAIEHGDEPAGTRATYGLSPGDAAHSEPYFYVAPWSPPSDLTIWTAVGFTGAELNWSQLVEAEDPRVAALQFFREYRDALALGD</sequence>
<proteinExistence type="predicted"/>
<evidence type="ECO:0000313" key="2">
    <source>
        <dbReference type="EMBL" id="CAB5036443.1"/>
    </source>
</evidence>
<organism evidence="2">
    <name type="scientific">freshwater metagenome</name>
    <dbReference type="NCBI Taxonomy" id="449393"/>
    <lineage>
        <taxon>unclassified sequences</taxon>
        <taxon>metagenomes</taxon>
        <taxon>ecological metagenomes</taxon>
    </lineage>
</organism>
<dbReference type="EMBL" id="CAFBPX010000170">
    <property type="protein sequence ID" value="CAB5036443.1"/>
    <property type="molecule type" value="Genomic_DNA"/>
</dbReference>
<evidence type="ECO:0000313" key="1">
    <source>
        <dbReference type="EMBL" id="CAB4347649.1"/>
    </source>
</evidence>
<name>A0A6J7S5N3_9ZZZZ</name>
<gene>
    <name evidence="1" type="ORF">UFOPK3522_01781</name>
    <name evidence="2" type="ORF">UFOPK4175_00935</name>
</gene>
<dbReference type="AlphaFoldDB" id="A0A6J7S5N3"/>